<dbReference type="Proteomes" id="UP001314205">
    <property type="component" value="Unassembled WGS sequence"/>
</dbReference>
<evidence type="ECO:0000313" key="2">
    <source>
        <dbReference type="Proteomes" id="UP001314205"/>
    </source>
</evidence>
<dbReference type="Gene3D" id="3.30.420.10">
    <property type="entry name" value="Ribonuclease H-like superfamily/Ribonuclease H"/>
    <property type="match status" value="1"/>
</dbReference>
<reference evidence="1 2" key="1">
    <citation type="submission" date="2023-11" db="EMBL/GenBank/DDBJ databases">
        <authorList>
            <person name="Hedman E."/>
            <person name="Englund M."/>
            <person name="Stromberg M."/>
            <person name="Nyberg Akerstrom W."/>
            <person name="Nylinder S."/>
            <person name="Jareborg N."/>
            <person name="Kallberg Y."/>
            <person name="Kronander E."/>
        </authorList>
    </citation>
    <scope>NUCLEOTIDE SEQUENCE [LARGE SCALE GENOMIC DNA]</scope>
</reference>
<organism evidence="1 2">
    <name type="scientific">Parnassius mnemosyne</name>
    <name type="common">clouded apollo</name>
    <dbReference type="NCBI Taxonomy" id="213953"/>
    <lineage>
        <taxon>Eukaryota</taxon>
        <taxon>Metazoa</taxon>
        <taxon>Ecdysozoa</taxon>
        <taxon>Arthropoda</taxon>
        <taxon>Hexapoda</taxon>
        <taxon>Insecta</taxon>
        <taxon>Pterygota</taxon>
        <taxon>Neoptera</taxon>
        <taxon>Endopterygota</taxon>
        <taxon>Lepidoptera</taxon>
        <taxon>Glossata</taxon>
        <taxon>Ditrysia</taxon>
        <taxon>Papilionoidea</taxon>
        <taxon>Papilionidae</taxon>
        <taxon>Parnassiinae</taxon>
        <taxon>Parnassini</taxon>
        <taxon>Parnassius</taxon>
        <taxon>Driopa</taxon>
    </lineage>
</organism>
<comment type="caution">
    <text evidence="1">The sequence shown here is derived from an EMBL/GenBank/DDBJ whole genome shotgun (WGS) entry which is preliminary data.</text>
</comment>
<accession>A0AAV1LNV6</accession>
<gene>
    <name evidence="1" type="ORF">PARMNEM_LOCUS15894</name>
</gene>
<name>A0AAV1LNV6_9NEOP</name>
<dbReference type="AlphaFoldDB" id="A0AAV1LNV6"/>
<sequence>MFKNRHWILQQDSAPVHRARNTQNWFTARAIDFIGHEDWPSSSQDLNPLDYKICQHLGEKVSAKPYQNLESIRASSAKAAAEIYMNVVRAAIDD</sequence>
<evidence type="ECO:0008006" key="3">
    <source>
        <dbReference type="Google" id="ProtNLM"/>
    </source>
</evidence>
<proteinExistence type="predicted"/>
<dbReference type="InterPro" id="IPR036397">
    <property type="entry name" value="RNaseH_sf"/>
</dbReference>
<dbReference type="EMBL" id="CAVLGL010000093">
    <property type="protein sequence ID" value="CAK1596565.1"/>
    <property type="molecule type" value="Genomic_DNA"/>
</dbReference>
<protein>
    <recommendedName>
        <fullName evidence="3">Transposase</fullName>
    </recommendedName>
</protein>
<evidence type="ECO:0000313" key="1">
    <source>
        <dbReference type="EMBL" id="CAK1596565.1"/>
    </source>
</evidence>
<keyword evidence="2" id="KW-1185">Reference proteome</keyword>
<dbReference type="GO" id="GO:0003676">
    <property type="term" value="F:nucleic acid binding"/>
    <property type="evidence" value="ECO:0007669"/>
    <property type="project" value="InterPro"/>
</dbReference>